<dbReference type="Proteomes" id="UP000269665">
    <property type="component" value="Unassembled WGS sequence"/>
</dbReference>
<accession>A0A8B3FMR8</accession>
<protein>
    <recommendedName>
        <fullName evidence="3">Class I SAM-dependent methyltransferase</fullName>
    </recommendedName>
</protein>
<reference evidence="1 2" key="1">
    <citation type="journal article" date="2018" name="BMC Genomics">
        <title>High genomic variability in the plant pathogenic bacterium Pectobacterium parmentieri deciphered from de novo assembled complete genomes.</title>
        <authorList>
            <person name="Zoledowska S."/>
            <person name="Motyka-Pomagruk A."/>
            <person name="Sledz W."/>
            <person name="Mengoni A."/>
            <person name="Lojkowska E."/>
        </authorList>
    </citation>
    <scope>NUCLEOTIDE SEQUENCE [LARGE SCALE GENOMIC DNA]</scope>
    <source>
        <strain evidence="1 2">IFB5626</strain>
    </source>
</reference>
<dbReference type="AlphaFoldDB" id="A0A8B3FMR8"/>
<dbReference type="EMBL" id="PSZG01000001">
    <property type="protein sequence ID" value="RKO78928.1"/>
    <property type="molecule type" value="Genomic_DNA"/>
</dbReference>
<dbReference type="OrthoDB" id="8204989at2"/>
<sequence length="336" mass="39323">MNMDKFIEACRKAPRVNEMADFFSLTAAGKENVPIKEIYPDTRLFDNDKKVADFSKVLNKNIGPFVRHYFSSIPYSLEEECRLGSTICQYFEEKDKSDFFDVYCLGMAEGTMARTISEVSKGKIRTLTSSPTKINEKNFYMHGEPYNSFFIHSPFFLITKNSLGMHDKLSHFKCGFDLLIEDTTFQMYSREREEKIQFVSELIKPDGLAIFTEKCSCDSDEYTMRELQKDYSFKHRFFSDDDLQKKKEIILCRMNKNEATVDEVDSAIRKFFNYSVIIWNSGNFYTFLAGNSYREIKKFVSKMIQPCIPYEYVYCDLPNMLSTDNVPLVSFRMPVF</sequence>
<evidence type="ECO:0008006" key="3">
    <source>
        <dbReference type="Google" id="ProtNLM"/>
    </source>
</evidence>
<evidence type="ECO:0000313" key="2">
    <source>
        <dbReference type="Proteomes" id="UP000269665"/>
    </source>
</evidence>
<organism evidence="1 2">
    <name type="scientific">Pectobacterium parmentieri</name>
    <dbReference type="NCBI Taxonomy" id="1905730"/>
    <lineage>
        <taxon>Bacteria</taxon>
        <taxon>Pseudomonadati</taxon>
        <taxon>Pseudomonadota</taxon>
        <taxon>Gammaproteobacteria</taxon>
        <taxon>Enterobacterales</taxon>
        <taxon>Pectobacteriaceae</taxon>
        <taxon>Pectobacterium</taxon>
    </lineage>
</organism>
<comment type="caution">
    <text evidence="1">The sequence shown here is derived from an EMBL/GenBank/DDBJ whole genome shotgun (WGS) entry which is preliminary data.</text>
</comment>
<proteinExistence type="predicted"/>
<gene>
    <name evidence="1" type="ORF">C5E00_20235</name>
</gene>
<name>A0A8B3FMR8_PECPM</name>
<evidence type="ECO:0000313" key="1">
    <source>
        <dbReference type="EMBL" id="RKO78928.1"/>
    </source>
</evidence>